<protein>
    <submittedName>
        <fullName evidence="2">Alr3496 protein</fullName>
    </submittedName>
</protein>
<feature type="domain" description="bAvd-like" evidence="1">
    <location>
        <begin position="6"/>
        <end position="108"/>
    </location>
</feature>
<reference evidence="2 3" key="1">
    <citation type="journal article" date="2015" name="PeerJ">
        <title>First genomic representation of candidate bacterial phylum KSB3 points to enhanced environmental sensing as a trigger of wastewater bulking.</title>
        <authorList>
            <person name="Sekiguchi Y."/>
            <person name="Ohashi A."/>
            <person name="Parks D.H."/>
            <person name="Yamauchi T."/>
            <person name="Tyson G.W."/>
            <person name="Hugenholtz P."/>
        </authorList>
    </citation>
    <scope>NUCLEOTIDE SEQUENCE [LARGE SCALE GENOMIC DNA]</scope>
</reference>
<dbReference type="Pfam" id="PF22296">
    <property type="entry name" value="bAvd"/>
    <property type="match status" value="1"/>
</dbReference>
<dbReference type="AlphaFoldDB" id="A0A0S6W573"/>
<dbReference type="Proteomes" id="UP000030700">
    <property type="component" value="Unassembled WGS sequence"/>
</dbReference>
<organism evidence="2 3">
    <name type="scientific">Candidatus Moduliflexus flocculans</name>
    <dbReference type="NCBI Taxonomy" id="1499966"/>
    <lineage>
        <taxon>Bacteria</taxon>
        <taxon>Candidatus Moduliflexota</taxon>
        <taxon>Candidatus Moduliflexia</taxon>
        <taxon>Candidatus Moduliflexales</taxon>
        <taxon>Candidatus Moduliflexaceae</taxon>
    </lineage>
</organism>
<dbReference type="CDD" id="cd16376">
    <property type="entry name" value="Avd_like"/>
    <property type="match status" value="1"/>
</dbReference>
<evidence type="ECO:0000259" key="1">
    <source>
        <dbReference type="Pfam" id="PF22296"/>
    </source>
</evidence>
<evidence type="ECO:0000313" key="3">
    <source>
        <dbReference type="Proteomes" id="UP000030700"/>
    </source>
</evidence>
<evidence type="ECO:0000313" key="2">
    <source>
        <dbReference type="EMBL" id="GAK53564.1"/>
    </source>
</evidence>
<dbReference type="InterPro" id="IPR036583">
    <property type="entry name" value="23S_rRNA_IVS_sf"/>
</dbReference>
<dbReference type="InterPro" id="IPR055360">
    <property type="entry name" value="bAvd"/>
</dbReference>
<dbReference type="Gene3D" id="1.20.1440.60">
    <property type="entry name" value="23S rRNA-intervening sequence"/>
    <property type="match status" value="1"/>
</dbReference>
<gene>
    <name evidence="2" type="ORF">U14_04830</name>
</gene>
<dbReference type="STRING" id="1499966.U14_04830"/>
<proteinExistence type="predicted"/>
<dbReference type="NCBIfam" id="NF033474">
    <property type="entry name" value="DivGenRetAVD"/>
    <property type="match status" value="1"/>
</dbReference>
<name>A0A0S6W573_9BACT</name>
<accession>A0A0S6W573</accession>
<keyword evidence="3" id="KW-1185">Reference proteome</keyword>
<dbReference type="SUPFAM" id="SSF158446">
    <property type="entry name" value="IVS-encoded protein-like"/>
    <property type="match status" value="1"/>
</dbReference>
<dbReference type="EMBL" id="DF820459">
    <property type="protein sequence ID" value="GAK53564.1"/>
    <property type="molecule type" value="Genomic_DNA"/>
</dbReference>
<sequence length="115" mass="13527">MTELTIIQKTYDCIQWYVPILTRLPKEHKFTLGERMINGLYTLFDGLIAAKYRHKKLPHLYELNIQLEVLRHQTHMLFDFKLMSPDRFEYAGKLLYGIGVELGGWIKQQQAKGTA</sequence>
<dbReference type="HOGENOM" id="CLU_144676_0_1_0"/>